<dbReference type="Gene3D" id="2.40.50.90">
    <property type="match status" value="1"/>
</dbReference>
<feature type="signal peptide" evidence="4">
    <location>
        <begin position="1"/>
        <end position="22"/>
    </location>
</feature>
<dbReference type="InterPro" id="IPR016071">
    <property type="entry name" value="Staphylococal_nuclease_OB-fold"/>
</dbReference>
<keyword evidence="7" id="KW-1185">Reference proteome</keyword>
<evidence type="ECO:0000256" key="3">
    <source>
        <dbReference type="ARBA" id="ARBA00022801"/>
    </source>
</evidence>
<dbReference type="PROSITE" id="PS50830">
    <property type="entry name" value="TNASE_3"/>
    <property type="match status" value="1"/>
</dbReference>
<accession>A0ABY7GM67</accession>
<dbReference type="SMART" id="SM00318">
    <property type="entry name" value="SNc"/>
    <property type="match status" value="1"/>
</dbReference>
<dbReference type="InterPro" id="IPR035437">
    <property type="entry name" value="SNase_OB-fold_sf"/>
</dbReference>
<protein>
    <submittedName>
        <fullName evidence="6">Thermonuclease family protein</fullName>
    </submittedName>
</protein>
<evidence type="ECO:0000313" key="7">
    <source>
        <dbReference type="Proteomes" id="UP001162780"/>
    </source>
</evidence>
<dbReference type="Pfam" id="PF00565">
    <property type="entry name" value="SNase"/>
    <property type="match status" value="1"/>
</dbReference>
<dbReference type="SUPFAM" id="SSF50199">
    <property type="entry name" value="Staphylococcal nuclease"/>
    <property type="match status" value="1"/>
</dbReference>
<reference evidence="6" key="1">
    <citation type="submission" date="2022-11" db="EMBL/GenBank/DDBJ databases">
        <title>Methylomonas rapida sp. nov., Carotenoid-Producing Obligate Methanotrophs with High Growth Characteristics and Biotechnological Potential.</title>
        <authorList>
            <person name="Tikhonova E.N."/>
            <person name="Suleimanov R.Z."/>
            <person name="Miroshnikov K."/>
            <person name="Oshkin I.Y."/>
            <person name="Belova S.E."/>
            <person name="Danilova O.V."/>
            <person name="Ashikhmin A."/>
            <person name="Konopkin A."/>
            <person name="But S.Y."/>
            <person name="Khmelenina V.N."/>
            <person name="Kuznetsov N."/>
            <person name="Pimenov N.V."/>
            <person name="Dedysh S.N."/>
        </authorList>
    </citation>
    <scope>NUCLEOTIDE SEQUENCE</scope>
    <source>
        <strain evidence="6">MP1</strain>
    </source>
</reference>
<name>A0ABY7GM67_9GAMM</name>
<feature type="domain" description="TNase-like" evidence="5">
    <location>
        <begin position="58"/>
        <end position="181"/>
    </location>
</feature>
<dbReference type="PANTHER" id="PTHR12302:SF3">
    <property type="entry name" value="SERINE_THREONINE-PROTEIN KINASE 31"/>
    <property type="match status" value="1"/>
</dbReference>
<organism evidence="6 7">
    <name type="scientific">Methylomonas rapida</name>
    <dbReference type="NCBI Taxonomy" id="2963939"/>
    <lineage>
        <taxon>Bacteria</taxon>
        <taxon>Pseudomonadati</taxon>
        <taxon>Pseudomonadota</taxon>
        <taxon>Gammaproteobacteria</taxon>
        <taxon>Methylococcales</taxon>
        <taxon>Methylococcaceae</taxon>
        <taxon>Methylomonas</taxon>
    </lineage>
</organism>
<keyword evidence="3" id="KW-0378">Hydrolase</keyword>
<evidence type="ECO:0000256" key="4">
    <source>
        <dbReference type="SAM" id="SignalP"/>
    </source>
</evidence>
<evidence type="ECO:0000259" key="5">
    <source>
        <dbReference type="PROSITE" id="PS50830"/>
    </source>
</evidence>
<dbReference type="EMBL" id="CP113517">
    <property type="protein sequence ID" value="WAR45579.1"/>
    <property type="molecule type" value="Genomic_DNA"/>
</dbReference>
<keyword evidence="2" id="KW-0255">Endonuclease</keyword>
<dbReference type="Pfam" id="PF13511">
    <property type="entry name" value="DUF4124"/>
    <property type="match status" value="1"/>
</dbReference>
<dbReference type="Proteomes" id="UP001162780">
    <property type="component" value="Chromosome"/>
</dbReference>
<sequence length="274" mass="31066">MSNKAVDSLLVLLMLVSSTVPAEVFKSVDSQGRPHYSDRRRDNAEILSVTPGVSYYFVEKVFDGDTILLADGQKVRLLGVNTPEVAGRNKAAEPGGDAAKAWLKQRLEHKRVRLEFDVEKQDKYMRTLAYVFSEDQRHINEELVRGGFAAVNIYPPNLKYVDALMAAQQNAEQAEMGIWRDRAYAARGFETLNAENYKGWKRISGAIQAVKKTRKYSYLQFSGQVAVRIENKSLNLFPALRGYIGKRVEARGWVIKNKDRFVLPVRHPGELKVM</sequence>
<evidence type="ECO:0000313" key="6">
    <source>
        <dbReference type="EMBL" id="WAR45579.1"/>
    </source>
</evidence>
<proteinExistence type="predicted"/>
<evidence type="ECO:0000256" key="1">
    <source>
        <dbReference type="ARBA" id="ARBA00022722"/>
    </source>
</evidence>
<gene>
    <name evidence="6" type="ORF">NM686_003420</name>
</gene>
<feature type="chain" id="PRO_5047155341" evidence="4">
    <location>
        <begin position="23"/>
        <end position="274"/>
    </location>
</feature>
<evidence type="ECO:0000256" key="2">
    <source>
        <dbReference type="ARBA" id="ARBA00022759"/>
    </source>
</evidence>
<keyword evidence="1" id="KW-0540">Nuclease</keyword>
<keyword evidence="4" id="KW-0732">Signal</keyword>
<dbReference type="InterPro" id="IPR025392">
    <property type="entry name" value="DUF4124"/>
</dbReference>
<dbReference type="RefSeq" id="WP_255186488.1">
    <property type="nucleotide sequence ID" value="NZ_CP113517.1"/>
</dbReference>
<dbReference type="PANTHER" id="PTHR12302">
    <property type="entry name" value="EBNA2 BINDING PROTEIN P100"/>
    <property type="match status" value="1"/>
</dbReference>